<dbReference type="AlphaFoldDB" id="A0A9W4GB89"/>
<feature type="region of interest" description="Disordered" evidence="1">
    <location>
        <begin position="493"/>
        <end position="514"/>
    </location>
</feature>
<dbReference type="Proteomes" id="UP000683417">
    <property type="component" value="Unassembled WGS sequence"/>
</dbReference>
<name>A0A9W4GB89_BLUGR</name>
<protein>
    <submittedName>
        <fullName evidence="2">BgTH12-04874</fullName>
    </submittedName>
</protein>
<dbReference type="PANTHER" id="PTHR37542">
    <property type="entry name" value="HELO DOMAIN-CONTAINING PROTEIN-RELATED"/>
    <property type="match status" value="1"/>
</dbReference>
<evidence type="ECO:0000313" key="3">
    <source>
        <dbReference type="Proteomes" id="UP000683417"/>
    </source>
</evidence>
<dbReference type="EMBL" id="CAJHIT010000001">
    <property type="protein sequence ID" value="CAD6499222.1"/>
    <property type="molecule type" value="Genomic_DNA"/>
</dbReference>
<reference evidence="2" key="1">
    <citation type="submission" date="2020-10" db="EMBL/GenBank/DDBJ databases">
        <authorList>
            <person name="Muller C M."/>
        </authorList>
    </citation>
    <scope>NUCLEOTIDE SEQUENCE</scope>
    <source>
        <strain evidence="2">THUN-12</strain>
    </source>
</reference>
<comment type="caution">
    <text evidence="2">The sequence shown here is derived from an EMBL/GenBank/DDBJ whole genome shotgun (WGS) entry which is preliminary data.</text>
</comment>
<sequence>MEMAEFSCIVPTVLDLLPLCRAKTDIVEFKDAFNLIKQIFDRPGTLELPAARLEFIIEQYDSWREIWRDEEGRPDLGFEAFATSFPLAGRKVLDQAALIALVLCDTHGLEFKYGIKASQVMKREAEDLYIFRLEDGIQLTPETQGNFLERCAANLSYIKRCKFMLRKKGSPWIGLIDLLRGYIEIITSIGPKSDIDRLLRGELDIVRKMQLPQLHRLSEAADYEMRHSYPESDSVRRYHEISLAAKFRAAVKFEALKNTYKFTLCDFLLDPSYAISSPCSTMALLFDYPVRKEHRIVLIEWADDLGTDQEYYARAKAHMLESPKPDVLLLPGCYGIVEDPIRRRFGLVLATPSHIRYNQAQIRPADAISPSCMPFSLRELLERRHSFCVYILDLGTRISLAKKLIAAVHAMHCVGWVHENLRSSCILFFPSQNQTGHPHPIDYDCPVLLGLCGPHDEYSDAYRPNSHDLYSDGSASESDVWIDSHIERRDIQRRDLQRREVRPSPKSNSNNYYAHPDKRWNPAVRYSRAHDIYSLGCLLLEIGLWEPLEQVTDVLDRDYDRVKRALQEATLRLDGMTGSIYANVVRRCLAINTGQRTENETRFLWKFCADIVSTLDVCVV</sequence>
<dbReference type="PANTHER" id="PTHR37542:SF3">
    <property type="entry name" value="PRION-INHIBITION AND PROPAGATION HELO DOMAIN-CONTAINING PROTEIN"/>
    <property type="match status" value="1"/>
</dbReference>
<evidence type="ECO:0000256" key="1">
    <source>
        <dbReference type="SAM" id="MobiDB-lite"/>
    </source>
</evidence>
<evidence type="ECO:0000313" key="2">
    <source>
        <dbReference type="EMBL" id="CAD6499222.1"/>
    </source>
</evidence>
<feature type="compositionally biased region" description="Basic and acidic residues" evidence="1">
    <location>
        <begin position="493"/>
        <end position="503"/>
    </location>
</feature>
<gene>
    <name evidence="2" type="ORF">BGTH12_LOCUS580</name>
</gene>
<accession>A0A9W4GB89</accession>
<organism evidence="2 3">
    <name type="scientific">Blumeria graminis f. sp. triticale</name>
    <dbReference type="NCBI Taxonomy" id="1689686"/>
    <lineage>
        <taxon>Eukaryota</taxon>
        <taxon>Fungi</taxon>
        <taxon>Dikarya</taxon>
        <taxon>Ascomycota</taxon>
        <taxon>Pezizomycotina</taxon>
        <taxon>Leotiomycetes</taxon>
        <taxon>Erysiphales</taxon>
        <taxon>Erysiphaceae</taxon>
        <taxon>Blumeria</taxon>
    </lineage>
</organism>
<proteinExistence type="predicted"/>